<feature type="transmembrane region" description="Helical" evidence="1">
    <location>
        <begin position="118"/>
        <end position="141"/>
    </location>
</feature>
<feature type="transmembrane region" description="Helical" evidence="1">
    <location>
        <begin position="386"/>
        <end position="404"/>
    </location>
</feature>
<keyword evidence="1" id="KW-0812">Transmembrane</keyword>
<feature type="transmembrane region" description="Helical" evidence="1">
    <location>
        <begin position="361"/>
        <end position="380"/>
    </location>
</feature>
<keyword evidence="1" id="KW-1133">Transmembrane helix</keyword>
<protein>
    <submittedName>
        <fullName evidence="2">Uncharacterized protein</fullName>
    </submittedName>
</protein>
<evidence type="ECO:0000313" key="3">
    <source>
        <dbReference type="Proteomes" id="UP000231451"/>
    </source>
</evidence>
<feature type="transmembrane region" description="Helical" evidence="1">
    <location>
        <begin position="180"/>
        <end position="202"/>
    </location>
</feature>
<name>A0A2M9HD01_9BIFI</name>
<evidence type="ECO:0000256" key="1">
    <source>
        <dbReference type="SAM" id="Phobius"/>
    </source>
</evidence>
<dbReference type="Proteomes" id="UP000231451">
    <property type="component" value="Unassembled WGS sequence"/>
</dbReference>
<sequence length="416" mass="45386">MREMPTMTKASGEAGSDRSLGDVFEAFERVRGDHHDRIWAERVAWSLLDEHHGQVDAVRSALERALDELRMMLGDDGGTPLAELFGEPREWAAHEVEEWREDGLDRFGVEPPPSLRDVVVHGFGFAAPLSLLFWIVLVLAIRDWHVPGMVGRAFVPSPTLITPDDVMLSTGTVGKASGLIAWPMVVVPWLLTVTALMGNRIYRLVLAARSAVDAAIAAVAVGLLGVVLLVAVMWSATGGPYVPTAWMLAMTVIYGIAAYAISRVWKEEASKGFDAGGDGIAGTSYDSTADDLLLTDDEWLARVAVLLRVRNDMTDADVRRICDDARNHAGESGVTLVSEFGTPGEYASRFAPTPIKARRELWYWVFAAVLAVANILWIVFTGGPVSGAQIGQLICFDVAVILAYRGWRGHRDRHGL</sequence>
<comment type="caution">
    <text evidence="2">The sequence shown here is derived from an EMBL/GenBank/DDBJ whole genome shotgun (WGS) entry which is preliminary data.</text>
</comment>
<keyword evidence="3" id="KW-1185">Reference proteome</keyword>
<organism evidence="2 3">
    <name type="scientific">Bifidobacterium simiarum</name>
    <dbReference type="NCBI Taxonomy" id="2045441"/>
    <lineage>
        <taxon>Bacteria</taxon>
        <taxon>Bacillati</taxon>
        <taxon>Actinomycetota</taxon>
        <taxon>Actinomycetes</taxon>
        <taxon>Bifidobacteriales</taxon>
        <taxon>Bifidobacteriaceae</taxon>
        <taxon>Bifidobacterium</taxon>
    </lineage>
</organism>
<keyword evidence="1" id="KW-0472">Membrane</keyword>
<dbReference type="AlphaFoldDB" id="A0A2M9HD01"/>
<feature type="transmembrane region" description="Helical" evidence="1">
    <location>
        <begin position="214"/>
        <end position="235"/>
    </location>
</feature>
<proteinExistence type="predicted"/>
<feature type="transmembrane region" description="Helical" evidence="1">
    <location>
        <begin position="241"/>
        <end position="261"/>
    </location>
</feature>
<dbReference type="EMBL" id="PEBK01000009">
    <property type="protein sequence ID" value="PJM74681.1"/>
    <property type="molecule type" value="Genomic_DNA"/>
</dbReference>
<accession>A0A2M9HD01</accession>
<reference evidence="2 3" key="1">
    <citation type="submission" date="2017-10" db="EMBL/GenBank/DDBJ databases">
        <title>Draft genome sequences of strains TRE 1, TRE 9, TRE H and TRI 7, isolated from tamarins, belonging to four potential novel Bifidobacterium species.</title>
        <authorList>
            <person name="Mattarelli P."/>
            <person name="Modesto M."/>
            <person name="Puglisi E."/>
            <person name="Morelli L."/>
            <person name="Spezio C."/>
            <person name="Bonetti A."/>
            <person name="Sandri C."/>
        </authorList>
    </citation>
    <scope>NUCLEOTIDE SEQUENCE [LARGE SCALE GENOMIC DNA]</scope>
    <source>
        <strain evidence="3">TRI7</strain>
    </source>
</reference>
<gene>
    <name evidence="2" type="ORF">CSQ87_09110</name>
</gene>
<evidence type="ECO:0000313" key="2">
    <source>
        <dbReference type="EMBL" id="PJM74681.1"/>
    </source>
</evidence>